<protein>
    <submittedName>
        <fullName evidence="7">8-oxo-dGTP diphosphatase</fullName>
        <ecNumber evidence="7">3.6.1.55</ecNumber>
    </submittedName>
</protein>
<evidence type="ECO:0000256" key="1">
    <source>
        <dbReference type="ARBA" id="ARBA00001946"/>
    </source>
</evidence>
<keyword evidence="8" id="KW-1185">Reference proteome</keyword>
<dbReference type="PROSITE" id="PS00893">
    <property type="entry name" value="NUDIX_BOX"/>
    <property type="match status" value="1"/>
</dbReference>
<dbReference type="SUPFAM" id="SSF55811">
    <property type="entry name" value="Nudix"/>
    <property type="match status" value="1"/>
</dbReference>
<dbReference type="PRINTS" id="PR00502">
    <property type="entry name" value="NUDIXFAMILY"/>
</dbReference>
<reference evidence="7" key="1">
    <citation type="submission" date="2020-11" db="EMBL/GenBank/DDBJ databases">
        <title>Sequencing the genomes of 1000 actinobacteria strains.</title>
        <authorList>
            <person name="Klenk H.-P."/>
        </authorList>
    </citation>
    <scope>NUCLEOTIDE SEQUENCE</scope>
    <source>
        <strain evidence="7">DSM 43175</strain>
    </source>
</reference>
<dbReference type="Pfam" id="PF00293">
    <property type="entry name" value="NUDIX"/>
    <property type="match status" value="1"/>
</dbReference>
<dbReference type="EMBL" id="JADOUA010000001">
    <property type="protein sequence ID" value="MBG6089995.1"/>
    <property type="molecule type" value="Genomic_DNA"/>
</dbReference>
<dbReference type="Gene3D" id="3.90.79.10">
    <property type="entry name" value="Nucleoside Triphosphate Pyrophosphohydrolase"/>
    <property type="match status" value="1"/>
</dbReference>
<evidence type="ECO:0000259" key="6">
    <source>
        <dbReference type="PROSITE" id="PS51462"/>
    </source>
</evidence>
<dbReference type="EC" id="3.6.1.55" evidence="7"/>
<feature type="domain" description="Nudix hydrolase" evidence="6">
    <location>
        <begin position="50"/>
        <end position="183"/>
    </location>
</feature>
<dbReference type="PANTHER" id="PTHR43046:SF14">
    <property type="entry name" value="MUTT_NUDIX FAMILY PROTEIN"/>
    <property type="match status" value="1"/>
</dbReference>
<comment type="caution">
    <text evidence="7">The sequence shown here is derived from an EMBL/GenBank/DDBJ whole genome shotgun (WGS) entry which is preliminary data.</text>
</comment>
<proteinExistence type="inferred from homology"/>
<dbReference type="CDD" id="cd02883">
    <property type="entry name" value="NUDIX_Hydrolase"/>
    <property type="match status" value="1"/>
</dbReference>
<dbReference type="PROSITE" id="PS51462">
    <property type="entry name" value="NUDIX"/>
    <property type="match status" value="1"/>
</dbReference>
<dbReference type="PANTHER" id="PTHR43046">
    <property type="entry name" value="GDP-MANNOSE MANNOSYL HYDROLASE"/>
    <property type="match status" value="1"/>
</dbReference>
<comment type="cofactor">
    <cofactor evidence="1">
        <name>Mg(2+)</name>
        <dbReference type="ChEBI" id="CHEBI:18420"/>
    </cofactor>
</comment>
<dbReference type="InterPro" id="IPR020476">
    <property type="entry name" value="Nudix_hydrolase"/>
</dbReference>
<evidence type="ECO:0000256" key="3">
    <source>
        <dbReference type="ARBA" id="ARBA00022801"/>
    </source>
</evidence>
<dbReference type="InterPro" id="IPR015797">
    <property type="entry name" value="NUDIX_hydrolase-like_dom_sf"/>
</dbReference>
<sequence length="188" mass="20033">MTGKARPRGEPLAVDEEGGALTDFHRASGRPAWTERPVPPGGTWDVEADGPLTAALVAVWREDRLLMVLDRYRGRWELPGGMIDPGESPREAAVRELREETGLVAARVSAAGHARFVLGPERRVEYAALFTAALPATVVDDAACVAAFAANEEIAALGWWGAARPLEGRVQPLDLALGRLARGLPPAG</sequence>
<gene>
    <name evidence="7" type="ORF">IW256_004108</name>
</gene>
<evidence type="ECO:0000256" key="4">
    <source>
        <dbReference type="RuleBase" id="RU003476"/>
    </source>
</evidence>
<name>A0A931DH62_9ACTN</name>
<accession>A0A931DH62</accession>
<evidence type="ECO:0000256" key="5">
    <source>
        <dbReference type="SAM" id="MobiDB-lite"/>
    </source>
</evidence>
<evidence type="ECO:0000256" key="2">
    <source>
        <dbReference type="ARBA" id="ARBA00005582"/>
    </source>
</evidence>
<comment type="similarity">
    <text evidence="2 4">Belongs to the Nudix hydrolase family.</text>
</comment>
<dbReference type="AlphaFoldDB" id="A0A931DH62"/>
<dbReference type="InterPro" id="IPR020084">
    <property type="entry name" value="NUDIX_hydrolase_CS"/>
</dbReference>
<dbReference type="GO" id="GO:0035539">
    <property type="term" value="F:8-oxo-7,8-dihydrodeoxyguanosine triphosphate pyrophosphatase activity"/>
    <property type="evidence" value="ECO:0007669"/>
    <property type="project" value="UniProtKB-EC"/>
</dbReference>
<dbReference type="InterPro" id="IPR000086">
    <property type="entry name" value="NUDIX_hydrolase_dom"/>
</dbReference>
<dbReference type="Proteomes" id="UP000614047">
    <property type="component" value="Unassembled WGS sequence"/>
</dbReference>
<keyword evidence="3 4" id="KW-0378">Hydrolase</keyword>
<feature type="region of interest" description="Disordered" evidence="5">
    <location>
        <begin position="1"/>
        <end position="47"/>
    </location>
</feature>
<evidence type="ECO:0000313" key="8">
    <source>
        <dbReference type="Proteomes" id="UP000614047"/>
    </source>
</evidence>
<organism evidence="7 8">
    <name type="scientific">Actinomadura viridis</name>
    <dbReference type="NCBI Taxonomy" id="58110"/>
    <lineage>
        <taxon>Bacteria</taxon>
        <taxon>Bacillati</taxon>
        <taxon>Actinomycetota</taxon>
        <taxon>Actinomycetes</taxon>
        <taxon>Streptosporangiales</taxon>
        <taxon>Thermomonosporaceae</taxon>
        <taxon>Actinomadura</taxon>
    </lineage>
</organism>
<dbReference type="RefSeq" id="WP_231403858.1">
    <property type="nucleotide sequence ID" value="NZ_BAABES010000010.1"/>
</dbReference>
<evidence type="ECO:0000313" key="7">
    <source>
        <dbReference type="EMBL" id="MBG6089995.1"/>
    </source>
</evidence>